<dbReference type="Proteomes" id="UP000799429">
    <property type="component" value="Unassembled WGS sequence"/>
</dbReference>
<proteinExistence type="predicted"/>
<protein>
    <submittedName>
        <fullName evidence="2">DUF572-domain-containing protein</fullName>
    </submittedName>
</protein>
<dbReference type="GO" id="GO:0000398">
    <property type="term" value="P:mRNA splicing, via spliceosome"/>
    <property type="evidence" value="ECO:0007669"/>
    <property type="project" value="InterPro"/>
</dbReference>
<dbReference type="PANTHER" id="PTHR12111:SF1">
    <property type="entry name" value="SPLICING FACTOR YJU2"/>
    <property type="match status" value="1"/>
</dbReference>
<dbReference type="OrthoDB" id="674963at2759"/>
<evidence type="ECO:0000313" key="3">
    <source>
        <dbReference type="Proteomes" id="UP000799429"/>
    </source>
</evidence>
<dbReference type="PANTHER" id="PTHR12111">
    <property type="entry name" value="SPLICING FACTOR YJU2"/>
    <property type="match status" value="1"/>
</dbReference>
<accession>A0A9P4SC74</accession>
<dbReference type="AlphaFoldDB" id="A0A9P4SC74"/>
<comment type="caution">
    <text evidence="2">The sequence shown here is derived from an EMBL/GenBank/DDBJ whole genome shotgun (WGS) entry which is preliminary data.</text>
</comment>
<reference evidence="2" key="1">
    <citation type="journal article" date="2020" name="Stud. Mycol.">
        <title>101 Dothideomycetes genomes: a test case for predicting lifestyles and emergence of pathogens.</title>
        <authorList>
            <person name="Haridas S."/>
            <person name="Albert R."/>
            <person name="Binder M."/>
            <person name="Bloem J."/>
            <person name="Labutti K."/>
            <person name="Salamov A."/>
            <person name="Andreopoulos B."/>
            <person name="Baker S."/>
            <person name="Barry K."/>
            <person name="Bills G."/>
            <person name="Bluhm B."/>
            <person name="Cannon C."/>
            <person name="Castanera R."/>
            <person name="Culley D."/>
            <person name="Daum C."/>
            <person name="Ezra D."/>
            <person name="Gonzalez J."/>
            <person name="Henrissat B."/>
            <person name="Kuo A."/>
            <person name="Liang C."/>
            <person name="Lipzen A."/>
            <person name="Lutzoni F."/>
            <person name="Magnuson J."/>
            <person name="Mondo S."/>
            <person name="Nolan M."/>
            <person name="Ohm R."/>
            <person name="Pangilinan J."/>
            <person name="Park H.-J."/>
            <person name="Ramirez L."/>
            <person name="Alfaro M."/>
            <person name="Sun H."/>
            <person name="Tritt A."/>
            <person name="Yoshinaga Y."/>
            <person name="Zwiers L.-H."/>
            <person name="Turgeon B."/>
            <person name="Goodwin S."/>
            <person name="Spatafora J."/>
            <person name="Crous P."/>
            <person name="Grigoriev I."/>
        </authorList>
    </citation>
    <scope>NUCLEOTIDE SEQUENCE</scope>
    <source>
        <strain evidence="2">CBS 101060</strain>
    </source>
</reference>
<dbReference type="InterPro" id="IPR007590">
    <property type="entry name" value="Saf4/Yju2"/>
</dbReference>
<evidence type="ECO:0000256" key="1">
    <source>
        <dbReference type="SAM" id="MobiDB-lite"/>
    </source>
</evidence>
<name>A0A9P4SC74_9PEZI</name>
<dbReference type="Pfam" id="PF04502">
    <property type="entry name" value="Saf4_Yju2"/>
    <property type="match status" value="1"/>
</dbReference>
<gene>
    <name evidence="2" type="ORF">M501DRAFT_1010934</name>
</gene>
<dbReference type="EMBL" id="MU006094">
    <property type="protein sequence ID" value="KAF2839976.1"/>
    <property type="molecule type" value="Genomic_DNA"/>
</dbReference>
<keyword evidence="3" id="KW-1185">Reference proteome</keyword>
<evidence type="ECO:0000313" key="2">
    <source>
        <dbReference type="EMBL" id="KAF2839976.1"/>
    </source>
</evidence>
<organism evidence="2 3">
    <name type="scientific">Patellaria atrata CBS 101060</name>
    <dbReference type="NCBI Taxonomy" id="1346257"/>
    <lineage>
        <taxon>Eukaryota</taxon>
        <taxon>Fungi</taxon>
        <taxon>Dikarya</taxon>
        <taxon>Ascomycota</taxon>
        <taxon>Pezizomycotina</taxon>
        <taxon>Dothideomycetes</taxon>
        <taxon>Dothideomycetes incertae sedis</taxon>
        <taxon>Patellariales</taxon>
        <taxon>Patellariaceae</taxon>
        <taxon>Patellaria</taxon>
    </lineage>
</organism>
<dbReference type="GO" id="GO:0071006">
    <property type="term" value="C:U2-type catalytic step 1 spliceosome"/>
    <property type="evidence" value="ECO:0007669"/>
    <property type="project" value="TreeGrafter"/>
</dbReference>
<sequence length="209" mass="24536">MSERKVLNKYYPPDFDPLSVPRQRRSTTNQKLQTVRLDTPFPMFNSRKEITDQKYLTIPIYRFYIRYTRCSSSITFKTDPKNRDHECESEEETLGRLKREEGERNVIEDFEVKTQQTKTDMAITDALDEIRVQNARREKLQLEPTEALGTSKRSTPREQEEAFQDQSSKVIGGISILDGLCDISVPIPHFHRMKRKKKDYSTALGIKRK</sequence>
<feature type="region of interest" description="Disordered" evidence="1">
    <location>
        <begin position="138"/>
        <end position="166"/>
    </location>
</feature>